<dbReference type="SUPFAM" id="SSF52540">
    <property type="entry name" value="P-loop containing nucleoside triphosphate hydrolases"/>
    <property type="match status" value="1"/>
</dbReference>
<comment type="similarity">
    <text evidence="1">Belongs to the ABC transporter superfamily.</text>
</comment>
<dbReference type="InterPro" id="IPR003593">
    <property type="entry name" value="AAA+_ATPase"/>
</dbReference>
<dbReference type="Pfam" id="PF00005">
    <property type="entry name" value="ABC_tran"/>
    <property type="match status" value="1"/>
</dbReference>
<protein>
    <submittedName>
        <fullName evidence="6">ATP-binding cassette domain-containing protein</fullName>
    </submittedName>
</protein>
<reference evidence="6" key="1">
    <citation type="submission" date="2020-04" db="EMBL/GenBank/DDBJ databases">
        <authorList>
            <person name="Zhang T."/>
        </authorList>
    </citation>
    <scope>NUCLEOTIDE SEQUENCE</scope>
    <source>
        <strain evidence="6">HKST-UBA01</strain>
    </source>
</reference>
<dbReference type="AlphaFoldDB" id="A0A956LZ98"/>
<comment type="caution">
    <text evidence="6">The sequence shown here is derived from an EMBL/GenBank/DDBJ whole genome shotgun (WGS) entry which is preliminary data.</text>
</comment>
<feature type="domain" description="ABC transporter" evidence="5">
    <location>
        <begin position="18"/>
        <end position="258"/>
    </location>
</feature>
<keyword evidence="3" id="KW-0547">Nucleotide-binding</keyword>
<dbReference type="EMBL" id="JAGQHR010000336">
    <property type="protein sequence ID" value="MCA9728259.1"/>
    <property type="molecule type" value="Genomic_DNA"/>
</dbReference>
<dbReference type="GO" id="GO:0016887">
    <property type="term" value="F:ATP hydrolysis activity"/>
    <property type="evidence" value="ECO:0007669"/>
    <property type="project" value="InterPro"/>
</dbReference>
<dbReference type="InterPro" id="IPR003439">
    <property type="entry name" value="ABC_transporter-like_ATP-bd"/>
</dbReference>
<dbReference type="PROSITE" id="PS50893">
    <property type="entry name" value="ABC_TRANSPORTER_2"/>
    <property type="match status" value="1"/>
</dbReference>
<name>A0A956LZ98_UNCEI</name>
<dbReference type="PANTHER" id="PTHR42711">
    <property type="entry name" value="ABC TRANSPORTER ATP-BINDING PROTEIN"/>
    <property type="match status" value="1"/>
</dbReference>
<dbReference type="InterPro" id="IPR050763">
    <property type="entry name" value="ABC_transporter_ATP-binding"/>
</dbReference>
<keyword evidence="2" id="KW-0813">Transport</keyword>
<evidence type="ECO:0000259" key="5">
    <source>
        <dbReference type="PROSITE" id="PS50893"/>
    </source>
</evidence>
<dbReference type="InterPro" id="IPR027417">
    <property type="entry name" value="P-loop_NTPase"/>
</dbReference>
<sequence length="336" mass="37328">MNAIVEVHALRKEFRRRVRASGIRGVLQSFASPRQETVVALGGIDFRMEAGESLALIGPNGAGKSTTIKTLTGILHPTSGTATVLGMVPWKQRTQLALQLATVFGQRSQLWFHLPAGETFDLLAHIYELPRAEYRARRDELIERFDLGPLLGTSVRKLSLGQRMRCEIAASLLHRPRILFLDEPTIGLDVIAKQTIRELIRELNRNEGVSVLLTSHDAGDIEHLCKRVIVINHGVIAFDDRVSTLRRRHLQKKVIRIRLNESSVTLPALAHVEVLSRSDYGAKLEVDTRERAVAEVMAELGTLPLADITIEDPPMEEIIAEIYAARSTAARGVSEP</sequence>
<accession>A0A956LZ98</accession>
<dbReference type="Gene3D" id="3.40.50.300">
    <property type="entry name" value="P-loop containing nucleotide triphosphate hydrolases"/>
    <property type="match status" value="1"/>
</dbReference>
<evidence type="ECO:0000256" key="1">
    <source>
        <dbReference type="ARBA" id="ARBA00005417"/>
    </source>
</evidence>
<evidence type="ECO:0000256" key="3">
    <source>
        <dbReference type="ARBA" id="ARBA00022741"/>
    </source>
</evidence>
<dbReference type="Proteomes" id="UP000697710">
    <property type="component" value="Unassembled WGS sequence"/>
</dbReference>
<proteinExistence type="inferred from homology"/>
<dbReference type="PANTHER" id="PTHR42711:SF5">
    <property type="entry name" value="ABC TRANSPORTER ATP-BINDING PROTEIN NATA"/>
    <property type="match status" value="1"/>
</dbReference>
<dbReference type="GO" id="GO:0005524">
    <property type="term" value="F:ATP binding"/>
    <property type="evidence" value="ECO:0007669"/>
    <property type="project" value="UniProtKB-KW"/>
</dbReference>
<organism evidence="6 7">
    <name type="scientific">Eiseniibacteriota bacterium</name>
    <dbReference type="NCBI Taxonomy" id="2212470"/>
    <lineage>
        <taxon>Bacteria</taxon>
        <taxon>Candidatus Eiseniibacteriota</taxon>
    </lineage>
</organism>
<evidence type="ECO:0000256" key="2">
    <source>
        <dbReference type="ARBA" id="ARBA00022448"/>
    </source>
</evidence>
<gene>
    <name evidence="6" type="ORF">KC729_11290</name>
</gene>
<keyword evidence="4 6" id="KW-0067">ATP-binding</keyword>
<evidence type="ECO:0000313" key="7">
    <source>
        <dbReference type="Proteomes" id="UP000697710"/>
    </source>
</evidence>
<reference evidence="6" key="2">
    <citation type="journal article" date="2021" name="Microbiome">
        <title>Successional dynamics and alternative stable states in a saline activated sludge microbial community over 9 years.</title>
        <authorList>
            <person name="Wang Y."/>
            <person name="Ye J."/>
            <person name="Ju F."/>
            <person name="Liu L."/>
            <person name="Boyd J.A."/>
            <person name="Deng Y."/>
            <person name="Parks D.H."/>
            <person name="Jiang X."/>
            <person name="Yin X."/>
            <person name="Woodcroft B.J."/>
            <person name="Tyson G.W."/>
            <person name="Hugenholtz P."/>
            <person name="Polz M.F."/>
            <person name="Zhang T."/>
        </authorList>
    </citation>
    <scope>NUCLEOTIDE SEQUENCE</scope>
    <source>
        <strain evidence="6">HKST-UBA01</strain>
    </source>
</reference>
<evidence type="ECO:0000313" key="6">
    <source>
        <dbReference type="EMBL" id="MCA9728259.1"/>
    </source>
</evidence>
<dbReference type="SMART" id="SM00382">
    <property type="entry name" value="AAA"/>
    <property type="match status" value="1"/>
</dbReference>
<evidence type="ECO:0000256" key="4">
    <source>
        <dbReference type="ARBA" id="ARBA00022840"/>
    </source>
</evidence>